<dbReference type="PANTHER" id="PTHR31465:SF35">
    <property type="entry name" value="RTA1 DOMAIN PROTEIN-RELATED"/>
    <property type="match status" value="1"/>
</dbReference>
<evidence type="ECO:0008006" key="8">
    <source>
        <dbReference type="Google" id="ProtNLM"/>
    </source>
</evidence>
<dbReference type="OrthoDB" id="3358017at2759"/>
<name>A0A1V6TUU8_9EURO</name>
<evidence type="ECO:0000256" key="2">
    <source>
        <dbReference type="ARBA" id="ARBA00022692"/>
    </source>
</evidence>
<proteinExistence type="predicted"/>
<feature type="transmembrane region" description="Helical" evidence="5">
    <location>
        <begin position="77"/>
        <end position="97"/>
    </location>
</feature>
<organism evidence="6 7">
    <name type="scientific">Penicillium steckii</name>
    <dbReference type="NCBI Taxonomy" id="303698"/>
    <lineage>
        <taxon>Eukaryota</taxon>
        <taxon>Fungi</taxon>
        <taxon>Dikarya</taxon>
        <taxon>Ascomycota</taxon>
        <taxon>Pezizomycotina</taxon>
        <taxon>Eurotiomycetes</taxon>
        <taxon>Eurotiomycetidae</taxon>
        <taxon>Eurotiales</taxon>
        <taxon>Aspergillaceae</taxon>
        <taxon>Penicillium</taxon>
    </lineage>
</organism>
<dbReference type="InterPro" id="IPR007568">
    <property type="entry name" value="RTA1"/>
</dbReference>
<feature type="transmembrane region" description="Helical" evidence="5">
    <location>
        <begin position="118"/>
        <end position="141"/>
    </location>
</feature>
<comment type="subcellular location">
    <subcellularLocation>
        <location evidence="1">Membrane</location>
        <topology evidence="1">Multi-pass membrane protein</topology>
    </subcellularLocation>
</comment>
<dbReference type="Pfam" id="PF04479">
    <property type="entry name" value="RTA1"/>
    <property type="match status" value="1"/>
</dbReference>
<dbReference type="AlphaFoldDB" id="A0A1V6TUU8"/>
<evidence type="ECO:0000256" key="4">
    <source>
        <dbReference type="ARBA" id="ARBA00023136"/>
    </source>
</evidence>
<evidence type="ECO:0000256" key="5">
    <source>
        <dbReference type="SAM" id="Phobius"/>
    </source>
</evidence>
<sequence length="287" mass="31863">MVTTTGWKAYQYNPSMAAAVIFIILFGAATTIHTWKMFTRRTWFFIPLVIGGYFETVGYVGRAISANQSPDWTKGPYIIQSTLLLIAPALFAASIYMELGRVILLVRAERLAIIRVNWMTKIFVAGDVLSFLMQASGAGLMVTAASGGSGAADSAKMGNNVVIGGLFVQIIFFGFFLISALVFQRRFSRAQSGRADFQNFAWRKHMFALHTSSVLILVRSVVRVVEYVQGDDGFVMSNEVFIYCFDGLLMWVMMVIFVVVHPGEINLLLKQERMMGRGFGVDGEPLV</sequence>
<evidence type="ECO:0000313" key="6">
    <source>
        <dbReference type="EMBL" id="OQE29619.1"/>
    </source>
</evidence>
<comment type="caution">
    <text evidence="6">The sequence shown here is derived from an EMBL/GenBank/DDBJ whole genome shotgun (WGS) entry which is preliminary data.</text>
</comment>
<keyword evidence="4 5" id="KW-0472">Membrane</keyword>
<evidence type="ECO:0000256" key="3">
    <source>
        <dbReference type="ARBA" id="ARBA00022989"/>
    </source>
</evidence>
<dbReference type="STRING" id="303698.A0A1V6TUU8"/>
<feature type="transmembrane region" description="Helical" evidence="5">
    <location>
        <begin position="205"/>
        <end position="225"/>
    </location>
</feature>
<dbReference type="GO" id="GO:0016020">
    <property type="term" value="C:membrane"/>
    <property type="evidence" value="ECO:0007669"/>
    <property type="project" value="UniProtKB-SubCell"/>
</dbReference>
<accession>A0A1V6TUU8</accession>
<feature type="transmembrane region" description="Helical" evidence="5">
    <location>
        <begin position="240"/>
        <end position="260"/>
    </location>
</feature>
<keyword evidence="3 5" id="KW-1133">Transmembrane helix</keyword>
<feature type="transmembrane region" description="Helical" evidence="5">
    <location>
        <begin position="12"/>
        <end position="32"/>
    </location>
</feature>
<feature type="transmembrane region" description="Helical" evidence="5">
    <location>
        <begin position="161"/>
        <end position="184"/>
    </location>
</feature>
<keyword evidence="2 5" id="KW-0812">Transmembrane</keyword>
<dbReference type="EMBL" id="MLKD01000002">
    <property type="protein sequence ID" value="OQE29619.1"/>
    <property type="molecule type" value="Genomic_DNA"/>
</dbReference>
<protein>
    <recommendedName>
        <fullName evidence="8">RTA1 like protein</fullName>
    </recommendedName>
</protein>
<feature type="transmembrane region" description="Helical" evidence="5">
    <location>
        <begin position="44"/>
        <end position="65"/>
    </location>
</feature>
<evidence type="ECO:0000256" key="1">
    <source>
        <dbReference type="ARBA" id="ARBA00004141"/>
    </source>
</evidence>
<dbReference type="Proteomes" id="UP000191285">
    <property type="component" value="Unassembled WGS sequence"/>
</dbReference>
<dbReference type="PANTHER" id="PTHR31465">
    <property type="entry name" value="PROTEIN RTA1-RELATED"/>
    <property type="match status" value="1"/>
</dbReference>
<keyword evidence="7" id="KW-1185">Reference proteome</keyword>
<gene>
    <name evidence="6" type="ORF">PENSTE_c002G05979</name>
</gene>
<evidence type="ECO:0000313" key="7">
    <source>
        <dbReference type="Proteomes" id="UP000191285"/>
    </source>
</evidence>
<reference evidence="7" key="1">
    <citation type="journal article" date="2017" name="Nat. Microbiol.">
        <title>Global analysis of biosynthetic gene clusters reveals vast potential of secondary metabolite production in Penicillium species.</title>
        <authorList>
            <person name="Nielsen J.C."/>
            <person name="Grijseels S."/>
            <person name="Prigent S."/>
            <person name="Ji B."/>
            <person name="Dainat J."/>
            <person name="Nielsen K.F."/>
            <person name="Frisvad J.C."/>
            <person name="Workman M."/>
            <person name="Nielsen J."/>
        </authorList>
    </citation>
    <scope>NUCLEOTIDE SEQUENCE [LARGE SCALE GENOMIC DNA]</scope>
    <source>
        <strain evidence="7">IBT 24891</strain>
    </source>
</reference>